<dbReference type="NCBIfam" id="TIGR01662">
    <property type="entry name" value="HAD-SF-IIIA"/>
    <property type="match status" value="1"/>
</dbReference>
<comment type="similarity">
    <text evidence="10">In the N-terminal section; belongs to the histidinol-phosphatase family.</text>
</comment>
<dbReference type="RefSeq" id="WP_115494563.1">
    <property type="nucleotide sequence ID" value="NZ_QRBE01000002.1"/>
</dbReference>
<dbReference type="GO" id="GO:0000105">
    <property type="term" value="P:L-histidine biosynthetic process"/>
    <property type="evidence" value="ECO:0007669"/>
    <property type="project" value="UniProtKB-UniRule"/>
</dbReference>
<comment type="subcellular location">
    <subcellularLocation>
        <location evidence="10">Cytoplasm</location>
    </subcellularLocation>
</comment>
<evidence type="ECO:0000256" key="5">
    <source>
        <dbReference type="ARBA" id="ARBA00022801"/>
    </source>
</evidence>
<keyword evidence="5 10" id="KW-0378">Hydrolase</keyword>
<name>A0A370X6M4_9GAMM</name>
<keyword evidence="2 10" id="KW-0963">Cytoplasm</keyword>
<dbReference type="GO" id="GO:0046872">
    <property type="term" value="F:metal ion binding"/>
    <property type="evidence" value="ECO:0007669"/>
    <property type="project" value="UniProtKB-KW"/>
</dbReference>
<evidence type="ECO:0000256" key="1">
    <source>
        <dbReference type="ARBA" id="ARBA00005047"/>
    </source>
</evidence>
<dbReference type="GO" id="GO:0005737">
    <property type="term" value="C:cytoplasm"/>
    <property type="evidence" value="ECO:0007669"/>
    <property type="project" value="UniProtKB-SubCell"/>
</dbReference>
<comment type="caution">
    <text evidence="10">Lacks conserved residue(s) required for the propagation of feature annotation.</text>
</comment>
<feature type="active site" description="Proton donor" evidence="10">
    <location>
        <position position="11"/>
    </location>
</feature>
<dbReference type="SUPFAM" id="SSF54211">
    <property type="entry name" value="Ribosomal protein S5 domain 2-like"/>
    <property type="match status" value="2"/>
</dbReference>
<dbReference type="PANTHER" id="PTHR23133">
    <property type="entry name" value="IMIDAZOLEGLYCEROL-PHOSPHATE DEHYDRATASE HIS7"/>
    <property type="match status" value="1"/>
</dbReference>
<dbReference type="NCBIfam" id="TIGR01656">
    <property type="entry name" value="Histidinol-ppas"/>
    <property type="match status" value="1"/>
</dbReference>
<evidence type="ECO:0000256" key="6">
    <source>
        <dbReference type="ARBA" id="ARBA00022842"/>
    </source>
</evidence>
<dbReference type="InterPro" id="IPR023214">
    <property type="entry name" value="HAD_sf"/>
</dbReference>
<dbReference type="Gene3D" id="3.30.230.40">
    <property type="entry name" value="Imidazole glycerol phosphate dehydratase, domain 1"/>
    <property type="match status" value="2"/>
</dbReference>
<dbReference type="FunFam" id="3.30.230.40:FF:000003">
    <property type="entry name" value="Imidazoleglycerol-phosphate dehydratase HisB"/>
    <property type="match status" value="1"/>
</dbReference>
<dbReference type="InterPro" id="IPR020565">
    <property type="entry name" value="ImidazoleglycerP_deHydtase_CS"/>
</dbReference>
<evidence type="ECO:0000313" key="12">
    <source>
        <dbReference type="Proteomes" id="UP000254258"/>
    </source>
</evidence>
<feature type="active site" description="Nucleophile" evidence="10">
    <location>
        <position position="9"/>
    </location>
</feature>
<keyword evidence="7 10" id="KW-0368">Histidine biosynthesis</keyword>
<evidence type="ECO:0000256" key="8">
    <source>
        <dbReference type="ARBA" id="ARBA00023239"/>
    </source>
</evidence>
<dbReference type="EC" id="3.1.3.15" evidence="10"/>
<comment type="catalytic activity">
    <reaction evidence="10">
        <text>D-erythro-1-(imidazol-4-yl)glycerol 3-phosphate = 3-(imidazol-4-yl)-2-oxopropyl phosphate + H2O</text>
        <dbReference type="Rhea" id="RHEA:11040"/>
        <dbReference type="ChEBI" id="CHEBI:15377"/>
        <dbReference type="ChEBI" id="CHEBI:57766"/>
        <dbReference type="ChEBI" id="CHEBI:58278"/>
        <dbReference type="EC" id="4.2.1.19"/>
    </reaction>
</comment>
<dbReference type="EMBL" id="QRBE01000002">
    <property type="protein sequence ID" value="RDS83855.1"/>
    <property type="molecule type" value="Genomic_DNA"/>
</dbReference>
<feature type="region of interest" description="Histidinol-phosphatase" evidence="10">
    <location>
        <begin position="1"/>
        <end position="165"/>
    </location>
</feature>
<dbReference type="OrthoDB" id="9790411at2"/>
<dbReference type="GO" id="GO:0004424">
    <property type="term" value="F:imidazoleglycerol-phosphate dehydratase activity"/>
    <property type="evidence" value="ECO:0007669"/>
    <property type="project" value="UniProtKB-UniRule"/>
</dbReference>
<dbReference type="Proteomes" id="UP000254258">
    <property type="component" value="Unassembled WGS sequence"/>
</dbReference>
<proteinExistence type="inferred from homology"/>
<feature type="region of interest" description="Imidazoleglycerol-phosphate dehydratase" evidence="10">
    <location>
        <begin position="166"/>
        <end position="354"/>
    </location>
</feature>
<dbReference type="InterPro" id="IPR020566">
    <property type="entry name" value="His_synth_bifunc_HisB"/>
</dbReference>
<dbReference type="InterPro" id="IPR000807">
    <property type="entry name" value="ImidazoleglycerolP_deHydtase"/>
</dbReference>
<dbReference type="Gene3D" id="3.40.50.1000">
    <property type="entry name" value="HAD superfamily/HAD-like"/>
    <property type="match status" value="1"/>
</dbReference>
<sequence length="354" mass="39103">MSRKILFIDRDGCLIEEPADEQIDSYEKLSLLPAVITALQRIVAAGYELVMVTNQDGLGTNSFPQTQFDGPHALLTRILASQGVRFREVLIDRSFPHEGLDTRKPGIGMMRHYLADDGWSRAESAMVGDRQTDLQFAANMGVRGFLVGANGIGWEEVAHQLLDRPRVAEVVRNTKETRITVRVDLDACAEPVAHTGLGFFDHMLEQIGKHGGFALRIQCDGDTRVDEHHTIEDCGLALGQALRQALGDKRGIGRYGFTLPMDESLASAALDLSGRPYFVFEGQFPREKVGDVPTELVPHFFRSLCDTLGANLHLSVKGDNAHHMVEACFKVTARTLRQAIRREGEELPSTKGAL</sequence>
<dbReference type="FunFam" id="3.30.230.40:FF:000001">
    <property type="entry name" value="Imidazoleglycerol-phosphate dehydratase HisB"/>
    <property type="match status" value="1"/>
</dbReference>
<dbReference type="InterPro" id="IPR006543">
    <property type="entry name" value="Histidinol-phos"/>
</dbReference>
<evidence type="ECO:0000256" key="9">
    <source>
        <dbReference type="ARBA" id="ARBA00023268"/>
    </source>
</evidence>
<dbReference type="Pfam" id="PF13242">
    <property type="entry name" value="Hydrolase_like"/>
    <property type="match status" value="1"/>
</dbReference>
<keyword evidence="12" id="KW-1185">Reference proteome</keyword>
<dbReference type="AlphaFoldDB" id="A0A370X6M4"/>
<dbReference type="PANTHER" id="PTHR23133:SF2">
    <property type="entry name" value="IMIDAZOLEGLYCEROL-PHOSPHATE DEHYDRATASE"/>
    <property type="match status" value="1"/>
</dbReference>
<dbReference type="InterPro" id="IPR038494">
    <property type="entry name" value="IGPD_sf"/>
</dbReference>
<keyword evidence="6 10" id="KW-0460">Magnesium</keyword>
<dbReference type="EC" id="4.2.1.19" evidence="10"/>
<comment type="similarity">
    <text evidence="10">In the C-terminal section; belongs to the imidazoleglycerol-phosphate dehydratase family.</text>
</comment>
<evidence type="ECO:0000256" key="7">
    <source>
        <dbReference type="ARBA" id="ARBA00023102"/>
    </source>
</evidence>
<dbReference type="NCBIfam" id="TIGR01261">
    <property type="entry name" value="hisB_Nterm"/>
    <property type="match status" value="1"/>
</dbReference>
<keyword evidence="4 10" id="KW-0479">Metal-binding</keyword>
<evidence type="ECO:0000313" key="11">
    <source>
        <dbReference type="EMBL" id="RDS83855.1"/>
    </source>
</evidence>
<dbReference type="SUPFAM" id="SSF56784">
    <property type="entry name" value="HAD-like"/>
    <property type="match status" value="1"/>
</dbReference>
<comment type="pathway">
    <text evidence="1 10">Amino-acid biosynthesis; L-histidine biosynthesis; L-histidine from 5-phospho-alpha-D-ribose 1-diphosphate: step 6/9.</text>
</comment>
<dbReference type="HAMAP" id="MF_01022">
    <property type="entry name" value="Bifunc_HisB"/>
    <property type="match status" value="1"/>
</dbReference>
<reference evidence="11 12" key="1">
    <citation type="submission" date="2018-07" db="EMBL/GenBank/DDBJ databases">
        <title>Dyella monticola sp. nov. and Dyella psychrodurans sp. nov. isolated from monsoon evergreen broad-leaved forest soil of Dinghu Mountain, China.</title>
        <authorList>
            <person name="Gao Z."/>
            <person name="Qiu L."/>
        </authorList>
    </citation>
    <scope>NUCLEOTIDE SEQUENCE [LARGE SCALE GENOMIC DNA]</scope>
    <source>
        <strain evidence="11 12">4G-K06</strain>
    </source>
</reference>
<dbReference type="NCBIfam" id="NF002111">
    <property type="entry name" value="PRK00951.2-1"/>
    <property type="match status" value="1"/>
</dbReference>
<feature type="binding site" evidence="10">
    <location>
        <position position="9"/>
    </location>
    <ligand>
        <name>Mg(2+)</name>
        <dbReference type="ChEBI" id="CHEBI:18420"/>
    </ligand>
</feature>
<evidence type="ECO:0000256" key="10">
    <source>
        <dbReference type="HAMAP-Rule" id="MF_01022"/>
    </source>
</evidence>
<keyword evidence="8 10" id="KW-0456">Lyase</keyword>
<dbReference type="InterPro" id="IPR006549">
    <property type="entry name" value="HAD-SF_hydro_IIIA"/>
</dbReference>
<protein>
    <recommendedName>
        <fullName evidence="10">Histidine biosynthesis bifunctional protein HisB</fullName>
    </recommendedName>
    <domain>
        <recommendedName>
            <fullName evidence="10">Histidinol-phosphatase</fullName>
            <ecNumber evidence="10">3.1.3.15</ecNumber>
        </recommendedName>
    </domain>
    <domain>
        <recommendedName>
            <fullName evidence="10">Imidazoleglycerol-phosphate dehydratase</fullName>
            <shortName evidence="10">IGPD</shortName>
            <ecNumber evidence="10">4.2.1.19</ecNumber>
        </recommendedName>
    </domain>
</protein>
<keyword evidence="3 10" id="KW-0028">Amino-acid biosynthesis</keyword>
<dbReference type="Pfam" id="PF00475">
    <property type="entry name" value="IGPD"/>
    <property type="match status" value="1"/>
</dbReference>
<dbReference type="PROSITE" id="PS00954">
    <property type="entry name" value="IGP_DEHYDRATASE_1"/>
    <property type="match status" value="1"/>
</dbReference>
<dbReference type="InterPro" id="IPR005954">
    <property type="entry name" value="HisB_N"/>
</dbReference>
<gene>
    <name evidence="10" type="primary">hisB</name>
    <name evidence="11" type="ORF">DWU98_05990</name>
</gene>
<feature type="binding site" evidence="10">
    <location>
        <position position="129"/>
    </location>
    <ligand>
        <name>Mg(2+)</name>
        <dbReference type="ChEBI" id="CHEBI:18420"/>
    </ligand>
</feature>
<evidence type="ECO:0000256" key="2">
    <source>
        <dbReference type="ARBA" id="ARBA00022490"/>
    </source>
</evidence>
<comment type="catalytic activity">
    <reaction evidence="10">
        <text>L-histidinol phosphate + H2O = L-histidinol + phosphate</text>
        <dbReference type="Rhea" id="RHEA:14465"/>
        <dbReference type="ChEBI" id="CHEBI:15377"/>
        <dbReference type="ChEBI" id="CHEBI:43474"/>
        <dbReference type="ChEBI" id="CHEBI:57699"/>
        <dbReference type="ChEBI" id="CHEBI:57980"/>
        <dbReference type="EC" id="3.1.3.15"/>
    </reaction>
</comment>
<dbReference type="HAMAP" id="MF_00076">
    <property type="entry name" value="HisB"/>
    <property type="match status" value="1"/>
</dbReference>
<dbReference type="NCBIfam" id="NF002114">
    <property type="entry name" value="PRK00951.2-4"/>
    <property type="match status" value="1"/>
</dbReference>
<organism evidence="11 12">
    <name type="scientific">Dyella monticola</name>
    <dbReference type="NCBI Taxonomy" id="1927958"/>
    <lineage>
        <taxon>Bacteria</taxon>
        <taxon>Pseudomonadati</taxon>
        <taxon>Pseudomonadota</taxon>
        <taxon>Gammaproteobacteria</taxon>
        <taxon>Lysobacterales</taxon>
        <taxon>Rhodanobacteraceae</taxon>
        <taxon>Dyella</taxon>
    </lineage>
</organism>
<evidence type="ECO:0000256" key="4">
    <source>
        <dbReference type="ARBA" id="ARBA00022723"/>
    </source>
</evidence>
<feature type="binding site" evidence="10">
    <location>
        <position position="11"/>
    </location>
    <ligand>
        <name>Mg(2+)</name>
        <dbReference type="ChEBI" id="CHEBI:18420"/>
    </ligand>
</feature>
<dbReference type="NCBIfam" id="NF003937">
    <property type="entry name" value="PRK05446.1"/>
    <property type="match status" value="1"/>
</dbReference>
<evidence type="ECO:0000256" key="3">
    <source>
        <dbReference type="ARBA" id="ARBA00022605"/>
    </source>
</evidence>
<comment type="cofactor">
    <cofactor evidence="10">
        <name>Mg(2+)</name>
        <dbReference type="ChEBI" id="CHEBI:18420"/>
    </cofactor>
</comment>
<comment type="caution">
    <text evidence="11">The sequence shown here is derived from an EMBL/GenBank/DDBJ whole genome shotgun (WGS) entry which is preliminary data.</text>
</comment>
<dbReference type="InterPro" id="IPR020568">
    <property type="entry name" value="Ribosomal_Su5_D2-typ_SF"/>
</dbReference>
<dbReference type="CDD" id="cd07914">
    <property type="entry name" value="IGPD"/>
    <property type="match status" value="1"/>
</dbReference>
<dbReference type="PROSITE" id="PS00955">
    <property type="entry name" value="IGP_DEHYDRATASE_2"/>
    <property type="match status" value="1"/>
</dbReference>
<dbReference type="InterPro" id="IPR036412">
    <property type="entry name" value="HAD-like_sf"/>
</dbReference>
<dbReference type="GO" id="GO:0004401">
    <property type="term" value="F:histidinol-phosphatase activity"/>
    <property type="evidence" value="ECO:0007669"/>
    <property type="project" value="UniProtKB-UniRule"/>
</dbReference>
<comment type="pathway">
    <text evidence="10">Amino-acid biosynthesis; L-histidine biosynthesis; L-histidine from 5-phospho-alpha-D-ribose 1-diphosphate: step 8/9.</text>
</comment>
<accession>A0A370X6M4</accession>
<dbReference type="UniPathway" id="UPA00031">
    <property type="reaction ID" value="UER00011"/>
</dbReference>
<keyword evidence="9 10" id="KW-0511">Multifunctional enzyme</keyword>